<evidence type="ECO:0000313" key="2">
    <source>
        <dbReference type="Proteomes" id="UP000423396"/>
    </source>
</evidence>
<dbReference type="InterPro" id="IPR036388">
    <property type="entry name" value="WH-like_DNA-bd_sf"/>
</dbReference>
<proteinExistence type="predicted"/>
<dbReference type="GeneID" id="42798159"/>
<dbReference type="KEGG" id="sazo:D1868_03760"/>
<dbReference type="EMBL" id="CP045483">
    <property type="protein sequence ID" value="QGR19177.1"/>
    <property type="molecule type" value="Genomic_DNA"/>
</dbReference>
<keyword evidence="2" id="KW-1185">Reference proteome</keyword>
<accession>A0A650CNU9</accession>
<dbReference type="RefSeq" id="WP_156005691.1">
    <property type="nucleotide sequence ID" value="NZ_CP045483.1"/>
</dbReference>
<protein>
    <recommendedName>
        <fullName evidence="3">PadR family transcriptional regulator</fullName>
    </recommendedName>
</protein>
<dbReference type="OrthoDB" id="56053at2157"/>
<name>A0A650CNU9_9CREN</name>
<gene>
    <name evidence="1" type="ORF">D1868_03760</name>
</gene>
<reference evidence="1 2" key="1">
    <citation type="submission" date="2019-10" db="EMBL/GenBank/DDBJ databases">
        <title>Genome Sequences from Six Type Strain Members of the Archaeal Family Sulfolobaceae: Acidianus ambivalens, Acidianus infernus, Metallosphaera prunae, Stygiolobus azoricus, Sulfolobus metallicus, and Sulfurisphaera ohwakuensis.</title>
        <authorList>
            <person name="Counts J.A."/>
            <person name="Kelly R.M."/>
        </authorList>
    </citation>
    <scope>NUCLEOTIDE SEQUENCE [LARGE SCALE GENOMIC DNA]</scope>
    <source>
        <strain evidence="1 2">FC6</strain>
    </source>
</reference>
<dbReference type="AlphaFoldDB" id="A0A650CNU9"/>
<evidence type="ECO:0000313" key="1">
    <source>
        <dbReference type="EMBL" id="QGR19177.1"/>
    </source>
</evidence>
<dbReference type="SUPFAM" id="SSF46785">
    <property type="entry name" value="Winged helix' DNA-binding domain"/>
    <property type="match status" value="1"/>
</dbReference>
<dbReference type="Proteomes" id="UP000423396">
    <property type="component" value="Chromosome"/>
</dbReference>
<organism evidence="1 2">
    <name type="scientific">Stygiolobus azoricus</name>
    <dbReference type="NCBI Taxonomy" id="41675"/>
    <lineage>
        <taxon>Archaea</taxon>
        <taxon>Thermoproteota</taxon>
        <taxon>Thermoprotei</taxon>
        <taxon>Sulfolobales</taxon>
        <taxon>Sulfolobaceae</taxon>
        <taxon>Stygiolobus</taxon>
    </lineage>
</organism>
<dbReference type="InterPro" id="IPR036390">
    <property type="entry name" value="WH_DNA-bd_sf"/>
</dbReference>
<sequence length="109" mass="12650">MKGERMIILRGLLPVFVSFIIYKRGKRARAADIVKDLQCLYGKPIPKSLVFTTLKRLIRYGVVEKETDGNRTFYILNEDGEVFLIRHIEILKNLNVVIQKVIKEMENNG</sequence>
<evidence type="ECO:0008006" key="3">
    <source>
        <dbReference type="Google" id="ProtNLM"/>
    </source>
</evidence>
<dbReference type="Gene3D" id="1.10.10.10">
    <property type="entry name" value="Winged helix-like DNA-binding domain superfamily/Winged helix DNA-binding domain"/>
    <property type="match status" value="1"/>
</dbReference>